<keyword evidence="2" id="KW-1185">Reference proteome</keyword>
<accession>D6U836</accession>
<dbReference type="EMBL" id="ADVG01000005">
    <property type="protein sequence ID" value="EFH80047.1"/>
    <property type="molecule type" value="Genomic_DNA"/>
</dbReference>
<organism evidence="1 2">
    <name type="scientific">Ktedonobacter racemifer DSM 44963</name>
    <dbReference type="NCBI Taxonomy" id="485913"/>
    <lineage>
        <taxon>Bacteria</taxon>
        <taxon>Bacillati</taxon>
        <taxon>Chloroflexota</taxon>
        <taxon>Ktedonobacteria</taxon>
        <taxon>Ktedonobacterales</taxon>
        <taxon>Ktedonobacteraceae</taxon>
        <taxon>Ktedonobacter</taxon>
    </lineage>
</organism>
<reference evidence="1 2" key="1">
    <citation type="journal article" date="2011" name="Stand. Genomic Sci.">
        <title>Non-contiguous finished genome sequence and contextual data of the filamentous soil bacterium Ktedonobacter racemifer type strain (SOSP1-21).</title>
        <authorList>
            <person name="Chang Y.J."/>
            <person name="Land M."/>
            <person name="Hauser L."/>
            <person name="Chertkov O."/>
            <person name="Del Rio T.G."/>
            <person name="Nolan M."/>
            <person name="Copeland A."/>
            <person name="Tice H."/>
            <person name="Cheng J.F."/>
            <person name="Lucas S."/>
            <person name="Han C."/>
            <person name="Goodwin L."/>
            <person name="Pitluck S."/>
            <person name="Ivanova N."/>
            <person name="Ovchinikova G."/>
            <person name="Pati A."/>
            <person name="Chen A."/>
            <person name="Palaniappan K."/>
            <person name="Mavromatis K."/>
            <person name="Liolios K."/>
            <person name="Brettin T."/>
            <person name="Fiebig A."/>
            <person name="Rohde M."/>
            <person name="Abt B."/>
            <person name="Goker M."/>
            <person name="Detter J.C."/>
            <person name="Woyke T."/>
            <person name="Bristow J."/>
            <person name="Eisen J.A."/>
            <person name="Markowitz V."/>
            <person name="Hugenholtz P."/>
            <person name="Kyrpides N.C."/>
            <person name="Klenk H.P."/>
            <person name="Lapidus A."/>
        </authorList>
    </citation>
    <scope>NUCLEOTIDE SEQUENCE [LARGE SCALE GENOMIC DNA]</scope>
    <source>
        <strain evidence="2">DSM 44963</strain>
    </source>
</reference>
<proteinExistence type="predicted"/>
<dbReference type="Proteomes" id="UP000004508">
    <property type="component" value="Unassembled WGS sequence"/>
</dbReference>
<dbReference type="STRING" id="485913.Krac_0586"/>
<gene>
    <name evidence="1" type="ORF">Krac_0586</name>
</gene>
<name>D6U836_KTERA</name>
<sequence>MNNGKSSLVTLTFIVLSDKNLRKKRLHGNLALSYAHCKENKRQFHACLTLRLPCSRFFRRAWT</sequence>
<dbReference type="AlphaFoldDB" id="D6U836"/>
<protein>
    <submittedName>
        <fullName evidence="1">Uncharacterized protein</fullName>
    </submittedName>
</protein>
<dbReference type="InParanoid" id="D6U836"/>
<evidence type="ECO:0000313" key="1">
    <source>
        <dbReference type="EMBL" id="EFH80047.1"/>
    </source>
</evidence>
<comment type="caution">
    <text evidence="1">The sequence shown here is derived from an EMBL/GenBank/DDBJ whole genome shotgun (WGS) entry which is preliminary data.</text>
</comment>
<evidence type="ECO:0000313" key="2">
    <source>
        <dbReference type="Proteomes" id="UP000004508"/>
    </source>
</evidence>